<reference evidence="1 2" key="1">
    <citation type="journal article" date="2020" name="Mol. Biol. Evol.">
        <title>Distinct Expression and Methylation Patterns for Genes with Different Fates following a Single Whole-Genome Duplication in Flowering Plants.</title>
        <authorList>
            <person name="Shi T."/>
            <person name="Rahmani R.S."/>
            <person name="Gugger P.F."/>
            <person name="Wang M."/>
            <person name="Li H."/>
            <person name="Zhang Y."/>
            <person name="Li Z."/>
            <person name="Wang Q."/>
            <person name="Van de Peer Y."/>
            <person name="Marchal K."/>
            <person name="Chen J."/>
        </authorList>
    </citation>
    <scope>NUCLEOTIDE SEQUENCE [LARGE SCALE GENOMIC DNA]</scope>
    <source>
        <tissue evidence="1">Leaf</tissue>
    </source>
</reference>
<gene>
    <name evidence="1" type="ORF">HUJ06_005718</name>
</gene>
<comment type="caution">
    <text evidence="1">The sequence shown here is derived from an EMBL/GenBank/DDBJ whole genome shotgun (WGS) entry which is preliminary data.</text>
</comment>
<name>A0A822Z0S9_NELNU</name>
<proteinExistence type="predicted"/>
<dbReference type="EMBL" id="DUZY01000004">
    <property type="protein sequence ID" value="DAD35078.1"/>
    <property type="molecule type" value="Genomic_DNA"/>
</dbReference>
<sequence length="31" mass="3582">MKIYKMKTFFKQIASELYLWAREAGLSGVTA</sequence>
<dbReference type="Proteomes" id="UP000607653">
    <property type="component" value="Unassembled WGS sequence"/>
</dbReference>
<evidence type="ECO:0000313" key="2">
    <source>
        <dbReference type="Proteomes" id="UP000607653"/>
    </source>
</evidence>
<evidence type="ECO:0000313" key="1">
    <source>
        <dbReference type="EMBL" id="DAD35078.1"/>
    </source>
</evidence>
<dbReference type="AlphaFoldDB" id="A0A822Z0S9"/>
<accession>A0A822Z0S9</accession>
<keyword evidence="2" id="KW-1185">Reference proteome</keyword>
<protein>
    <submittedName>
        <fullName evidence="1">Uncharacterized protein</fullName>
    </submittedName>
</protein>
<organism evidence="1 2">
    <name type="scientific">Nelumbo nucifera</name>
    <name type="common">Sacred lotus</name>
    <dbReference type="NCBI Taxonomy" id="4432"/>
    <lineage>
        <taxon>Eukaryota</taxon>
        <taxon>Viridiplantae</taxon>
        <taxon>Streptophyta</taxon>
        <taxon>Embryophyta</taxon>
        <taxon>Tracheophyta</taxon>
        <taxon>Spermatophyta</taxon>
        <taxon>Magnoliopsida</taxon>
        <taxon>Proteales</taxon>
        <taxon>Nelumbonaceae</taxon>
        <taxon>Nelumbo</taxon>
    </lineage>
</organism>